<dbReference type="GO" id="GO:0006303">
    <property type="term" value="P:double-strand break repair via nonhomologous end joining"/>
    <property type="evidence" value="ECO:0007669"/>
    <property type="project" value="TreeGrafter"/>
</dbReference>
<reference evidence="2 3" key="1">
    <citation type="journal article" date="2007" name="Nature">
        <title>Evolution of genes and genomes on the Drosophila phylogeny.</title>
        <authorList>
            <consortium name="Drosophila 12 Genomes Consortium"/>
            <person name="Clark A.G."/>
            <person name="Eisen M.B."/>
            <person name="Smith D.R."/>
            <person name="Bergman C.M."/>
            <person name="Oliver B."/>
            <person name="Markow T.A."/>
            <person name="Kaufman T.C."/>
            <person name="Kellis M."/>
            <person name="Gelbart W."/>
            <person name="Iyer V.N."/>
            <person name="Pollard D.A."/>
            <person name="Sackton T.B."/>
            <person name="Larracuente A.M."/>
            <person name="Singh N.D."/>
            <person name="Abad J.P."/>
            <person name="Abt D.N."/>
            <person name="Adryan B."/>
            <person name="Aguade M."/>
            <person name="Akashi H."/>
            <person name="Anderson W.W."/>
            <person name="Aquadro C.F."/>
            <person name="Ardell D.H."/>
            <person name="Arguello R."/>
            <person name="Artieri C.G."/>
            <person name="Barbash D.A."/>
            <person name="Barker D."/>
            <person name="Barsanti P."/>
            <person name="Batterham P."/>
            <person name="Batzoglou S."/>
            <person name="Begun D."/>
            <person name="Bhutkar A."/>
            <person name="Blanco E."/>
            <person name="Bosak S.A."/>
            <person name="Bradley R.K."/>
            <person name="Brand A.D."/>
            <person name="Brent M.R."/>
            <person name="Brooks A.N."/>
            <person name="Brown R.H."/>
            <person name="Butlin R.K."/>
            <person name="Caggese C."/>
            <person name="Calvi B.R."/>
            <person name="Bernardo de Carvalho A."/>
            <person name="Caspi A."/>
            <person name="Castrezana S."/>
            <person name="Celniker S.E."/>
            <person name="Chang J.L."/>
            <person name="Chapple C."/>
            <person name="Chatterji S."/>
            <person name="Chinwalla A."/>
            <person name="Civetta A."/>
            <person name="Clifton S.W."/>
            <person name="Comeron J.M."/>
            <person name="Costello J.C."/>
            <person name="Coyne J.A."/>
            <person name="Daub J."/>
            <person name="David R.G."/>
            <person name="Delcher A.L."/>
            <person name="Delehaunty K."/>
            <person name="Do C.B."/>
            <person name="Ebling H."/>
            <person name="Edwards K."/>
            <person name="Eickbush T."/>
            <person name="Evans J.D."/>
            <person name="Filipski A."/>
            <person name="Findeiss S."/>
            <person name="Freyhult E."/>
            <person name="Fulton L."/>
            <person name="Fulton R."/>
            <person name="Garcia A.C."/>
            <person name="Gardiner A."/>
            <person name="Garfield D.A."/>
            <person name="Garvin B.E."/>
            <person name="Gibson G."/>
            <person name="Gilbert D."/>
            <person name="Gnerre S."/>
            <person name="Godfrey J."/>
            <person name="Good R."/>
            <person name="Gotea V."/>
            <person name="Gravely B."/>
            <person name="Greenberg A.J."/>
            <person name="Griffiths-Jones S."/>
            <person name="Gross S."/>
            <person name="Guigo R."/>
            <person name="Gustafson E.A."/>
            <person name="Haerty W."/>
            <person name="Hahn M.W."/>
            <person name="Halligan D.L."/>
            <person name="Halpern A.L."/>
            <person name="Halter G.M."/>
            <person name="Han M.V."/>
            <person name="Heger A."/>
            <person name="Hillier L."/>
            <person name="Hinrichs A.S."/>
            <person name="Holmes I."/>
            <person name="Hoskins R.A."/>
            <person name="Hubisz M.J."/>
            <person name="Hultmark D."/>
            <person name="Huntley M.A."/>
            <person name="Jaffe D.B."/>
            <person name="Jagadeeshan S."/>
            <person name="Jeck W.R."/>
            <person name="Johnson J."/>
            <person name="Jones C.D."/>
            <person name="Jordan W.C."/>
            <person name="Karpen G.H."/>
            <person name="Kataoka E."/>
            <person name="Keightley P.D."/>
            <person name="Kheradpour P."/>
            <person name="Kirkness E.F."/>
            <person name="Koerich L.B."/>
            <person name="Kristiansen K."/>
            <person name="Kudrna D."/>
            <person name="Kulathinal R.J."/>
            <person name="Kumar S."/>
            <person name="Kwok R."/>
            <person name="Lander E."/>
            <person name="Langley C.H."/>
            <person name="Lapoint R."/>
            <person name="Lazzaro B.P."/>
            <person name="Lee S.J."/>
            <person name="Levesque L."/>
            <person name="Li R."/>
            <person name="Lin C.F."/>
            <person name="Lin M.F."/>
            <person name="Lindblad-Toh K."/>
            <person name="Llopart A."/>
            <person name="Long M."/>
            <person name="Low L."/>
            <person name="Lozovsky E."/>
            <person name="Lu J."/>
            <person name="Luo M."/>
            <person name="Machado C.A."/>
            <person name="Makalowski W."/>
            <person name="Marzo M."/>
            <person name="Matsuda M."/>
            <person name="Matzkin L."/>
            <person name="McAllister B."/>
            <person name="McBride C.S."/>
            <person name="McKernan B."/>
            <person name="McKernan K."/>
            <person name="Mendez-Lago M."/>
            <person name="Minx P."/>
            <person name="Mollenhauer M.U."/>
            <person name="Montooth K."/>
            <person name="Mount S.M."/>
            <person name="Mu X."/>
            <person name="Myers E."/>
            <person name="Negre B."/>
            <person name="Newfeld S."/>
            <person name="Nielsen R."/>
            <person name="Noor M.A."/>
            <person name="O'Grady P."/>
            <person name="Pachter L."/>
            <person name="Papaceit M."/>
            <person name="Parisi M.J."/>
            <person name="Parisi M."/>
            <person name="Parts L."/>
            <person name="Pedersen J.S."/>
            <person name="Pesole G."/>
            <person name="Phillippy A.M."/>
            <person name="Ponting C.P."/>
            <person name="Pop M."/>
            <person name="Porcelli D."/>
            <person name="Powell J.R."/>
            <person name="Prohaska S."/>
            <person name="Pruitt K."/>
            <person name="Puig M."/>
            <person name="Quesneville H."/>
            <person name="Ram K.R."/>
            <person name="Rand D."/>
            <person name="Rasmussen M.D."/>
            <person name="Reed L.K."/>
            <person name="Reenan R."/>
            <person name="Reily A."/>
            <person name="Remington K.A."/>
            <person name="Rieger T.T."/>
            <person name="Ritchie M.G."/>
            <person name="Robin C."/>
            <person name="Rogers Y.H."/>
            <person name="Rohde C."/>
            <person name="Rozas J."/>
            <person name="Rubenfield M.J."/>
            <person name="Ruiz A."/>
            <person name="Russo S."/>
            <person name="Salzberg S.L."/>
            <person name="Sanchez-Gracia A."/>
            <person name="Saranga D.J."/>
            <person name="Sato H."/>
            <person name="Schaeffer S.W."/>
            <person name="Schatz M.C."/>
            <person name="Schlenke T."/>
            <person name="Schwartz R."/>
            <person name="Segarra C."/>
            <person name="Singh R.S."/>
            <person name="Sirot L."/>
            <person name="Sirota M."/>
            <person name="Sisneros N.B."/>
            <person name="Smith C.D."/>
            <person name="Smith T.F."/>
            <person name="Spieth J."/>
            <person name="Stage D.E."/>
            <person name="Stark A."/>
            <person name="Stephan W."/>
            <person name="Strausberg R.L."/>
            <person name="Strempel S."/>
            <person name="Sturgill D."/>
            <person name="Sutton G."/>
            <person name="Sutton G.G."/>
            <person name="Tao W."/>
            <person name="Teichmann S."/>
            <person name="Tobari Y.N."/>
            <person name="Tomimura Y."/>
            <person name="Tsolas J.M."/>
            <person name="Valente V.L."/>
            <person name="Venter E."/>
            <person name="Venter J.C."/>
            <person name="Vicario S."/>
            <person name="Vieira F.G."/>
            <person name="Vilella A.J."/>
            <person name="Villasante A."/>
            <person name="Walenz B."/>
            <person name="Wang J."/>
            <person name="Wasserman M."/>
            <person name="Watts T."/>
            <person name="Wilson D."/>
            <person name="Wilson R.K."/>
            <person name="Wing R.A."/>
            <person name="Wolfner M.F."/>
            <person name="Wong A."/>
            <person name="Wong G.K."/>
            <person name="Wu C.I."/>
            <person name="Wu G."/>
            <person name="Yamamoto D."/>
            <person name="Yang H.P."/>
            <person name="Yang S.P."/>
            <person name="Yorke J.A."/>
            <person name="Yoshida K."/>
            <person name="Zdobnov E."/>
            <person name="Zhang P."/>
            <person name="Zhang Y."/>
            <person name="Zimin A.V."/>
            <person name="Baldwin J."/>
            <person name="Abdouelleil A."/>
            <person name="Abdulkadir J."/>
            <person name="Abebe A."/>
            <person name="Abera B."/>
            <person name="Abreu J."/>
            <person name="Acer S.C."/>
            <person name="Aftuck L."/>
            <person name="Alexander A."/>
            <person name="An P."/>
            <person name="Anderson E."/>
            <person name="Anderson S."/>
            <person name="Arachi H."/>
            <person name="Azer M."/>
            <person name="Bachantsang P."/>
            <person name="Barry A."/>
            <person name="Bayul T."/>
            <person name="Berlin A."/>
            <person name="Bessette D."/>
            <person name="Bloom T."/>
            <person name="Blye J."/>
            <person name="Boguslavskiy L."/>
            <person name="Bonnet C."/>
            <person name="Boukhgalter B."/>
            <person name="Bourzgui I."/>
            <person name="Brown A."/>
            <person name="Cahill P."/>
            <person name="Channer S."/>
            <person name="Cheshatsang Y."/>
            <person name="Chuda L."/>
            <person name="Citroen M."/>
            <person name="Collymore A."/>
            <person name="Cooke P."/>
            <person name="Costello M."/>
            <person name="D'Aco K."/>
            <person name="Daza R."/>
            <person name="De Haan G."/>
            <person name="DeGray S."/>
            <person name="DeMaso C."/>
            <person name="Dhargay N."/>
            <person name="Dooley K."/>
            <person name="Dooley E."/>
            <person name="Doricent M."/>
            <person name="Dorje P."/>
            <person name="Dorjee K."/>
            <person name="Dupes A."/>
            <person name="Elong R."/>
            <person name="Falk J."/>
            <person name="Farina A."/>
            <person name="Faro S."/>
            <person name="Ferguson D."/>
            <person name="Fisher S."/>
            <person name="Foley C.D."/>
            <person name="Franke A."/>
            <person name="Friedrich D."/>
            <person name="Gadbois L."/>
            <person name="Gearin G."/>
            <person name="Gearin C.R."/>
            <person name="Giannoukos G."/>
            <person name="Goode T."/>
            <person name="Graham J."/>
            <person name="Grandbois E."/>
            <person name="Grewal S."/>
            <person name="Gyaltsen K."/>
            <person name="Hafez N."/>
            <person name="Hagos B."/>
            <person name="Hall J."/>
            <person name="Henson C."/>
            <person name="Hollinger A."/>
            <person name="Honan T."/>
            <person name="Huard M.D."/>
            <person name="Hughes L."/>
            <person name="Hurhula B."/>
            <person name="Husby M.E."/>
            <person name="Kamat A."/>
            <person name="Kanga B."/>
            <person name="Kashin S."/>
            <person name="Khazanovich D."/>
            <person name="Kisner P."/>
            <person name="Lance K."/>
            <person name="Lara M."/>
            <person name="Lee W."/>
            <person name="Lennon N."/>
            <person name="Letendre F."/>
            <person name="LeVine R."/>
            <person name="Lipovsky A."/>
            <person name="Liu X."/>
            <person name="Liu J."/>
            <person name="Liu S."/>
            <person name="Lokyitsang T."/>
            <person name="Lokyitsang Y."/>
            <person name="Lubonja R."/>
            <person name="Lui A."/>
            <person name="MacDonald P."/>
            <person name="Magnisalis V."/>
            <person name="Maru K."/>
            <person name="Matthews C."/>
            <person name="McCusker W."/>
            <person name="McDonough S."/>
            <person name="Mehta T."/>
            <person name="Meldrim J."/>
            <person name="Meneus L."/>
            <person name="Mihai O."/>
            <person name="Mihalev A."/>
            <person name="Mihova T."/>
            <person name="Mittelman R."/>
            <person name="Mlenga V."/>
            <person name="Montmayeur A."/>
            <person name="Mulrain L."/>
            <person name="Navidi A."/>
            <person name="Naylor J."/>
            <person name="Negash T."/>
            <person name="Nguyen T."/>
            <person name="Nguyen N."/>
            <person name="Nicol R."/>
            <person name="Norbu C."/>
            <person name="Norbu N."/>
            <person name="Novod N."/>
            <person name="O'Neill B."/>
            <person name="Osman S."/>
            <person name="Markiewicz E."/>
            <person name="Oyono O.L."/>
            <person name="Patti C."/>
            <person name="Phunkhang P."/>
            <person name="Pierre F."/>
            <person name="Priest M."/>
            <person name="Raghuraman S."/>
            <person name="Rege F."/>
            <person name="Reyes R."/>
            <person name="Rise C."/>
            <person name="Rogov P."/>
            <person name="Ross K."/>
            <person name="Ryan E."/>
            <person name="Settipalli S."/>
            <person name="Shea T."/>
            <person name="Sherpa N."/>
            <person name="Shi L."/>
            <person name="Shih D."/>
            <person name="Sparrow T."/>
            <person name="Spaulding J."/>
            <person name="Stalker J."/>
            <person name="Stange-Thomann N."/>
            <person name="Stavropoulos S."/>
            <person name="Stone C."/>
            <person name="Strader C."/>
            <person name="Tesfaye S."/>
            <person name="Thomson T."/>
            <person name="Thoulutsang Y."/>
            <person name="Thoulutsang D."/>
            <person name="Topham K."/>
            <person name="Topping I."/>
            <person name="Tsamla T."/>
            <person name="Vassiliev H."/>
            <person name="Vo A."/>
            <person name="Wangchuk T."/>
            <person name="Wangdi T."/>
            <person name="Weiand M."/>
            <person name="Wilkinson J."/>
            <person name="Wilson A."/>
            <person name="Yadav S."/>
            <person name="Young G."/>
            <person name="Yu Q."/>
            <person name="Zembek L."/>
            <person name="Zhong D."/>
            <person name="Zimmer A."/>
            <person name="Zwirko Z."/>
            <person name="Jaffe D.B."/>
            <person name="Alvarez P."/>
            <person name="Brockman W."/>
            <person name="Butler J."/>
            <person name="Chin C."/>
            <person name="Gnerre S."/>
            <person name="Grabherr M."/>
            <person name="Kleber M."/>
            <person name="Mauceli E."/>
            <person name="MacCallum I."/>
        </authorList>
    </citation>
    <scope>NUCLEOTIDE SEQUENCE [LARGE SCALE GENOMIC DNA]</scope>
    <source>
        <strain evidence="3">Tai18E2 / Tucson 14021-0261.01</strain>
    </source>
</reference>
<dbReference type="EMBL" id="CM000159">
    <property type="protein sequence ID" value="EDW93019.1"/>
    <property type="molecule type" value="Genomic_DNA"/>
</dbReference>
<dbReference type="InterPro" id="IPR014751">
    <property type="entry name" value="XRCC4-like_C"/>
</dbReference>
<dbReference type="PANTHER" id="PTHR28559:SF1">
    <property type="entry name" value="DNA REPAIR PROTEIN XRCC4"/>
    <property type="match status" value="1"/>
</dbReference>
<accession>B4PEW4</accession>
<protein>
    <submittedName>
        <fullName evidence="2">Uncharacterized protein</fullName>
    </submittedName>
</protein>
<organism evidence="2 3">
    <name type="scientific">Drosophila yakuba</name>
    <name type="common">Fruit fly</name>
    <dbReference type="NCBI Taxonomy" id="7245"/>
    <lineage>
        <taxon>Eukaryota</taxon>
        <taxon>Metazoa</taxon>
        <taxon>Ecdysozoa</taxon>
        <taxon>Arthropoda</taxon>
        <taxon>Hexapoda</taxon>
        <taxon>Insecta</taxon>
        <taxon>Pterygota</taxon>
        <taxon>Neoptera</taxon>
        <taxon>Endopterygota</taxon>
        <taxon>Diptera</taxon>
        <taxon>Brachycera</taxon>
        <taxon>Muscomorpha</taxon>
        <taxon>Ephydroidea</taxon>
        <taxon>Drosophilidae</taxon>
        <taxon>Drosophila</taxon>
        <taxon>Sophophora</taxon>
    </lineage>
</organism>
<dbReference type="Proteomes" id="UP000002282">
    <property type="component" value="Chromosome 3L"/>
</dbReference>
<dbReference type="GO" id="GO:0005958">
    <property type="term" value="C:DNA-dependent protein kinase-DNA ligase 4 complex"/>
    <property type="evidence" value="ECO:0007669"/>
    <property type="project" value="TreeGrafter"/>
</dbReference>
<feature type="compositionally biased region" description="Basic and acidic residues" evidence="1">
    <location>
        <begin position="192"/>
        <end position="214"/>
    </location>
</feature>
<feature type="region of interest" description="Disordered" evidence="1">
    <location>
        <begin position="192"/>
        <end position="238"/>
    </location>
</feature>
<reference evidence="2 3" key="2">
    <citation type="journal article" date="2007" name="PLoS Biol.">
        <title>Principles of genome evolution in the Drosophila melanogaster species group.</title>
        <authorList>
            <person name="Ranz J.M."/>
            <person name="Maurin D."/>
            <person name="Chan Y.S."/>
            <person name="von Grotthuss M."/>
            <person name="Hillier L.W."/>
            <person name="Roote J."/>
            <person name="Ashburner M."/>
            <person name="Bergman C.M."/>
        </authorList>
    </citation>
    <scope>NUCLEOTIDE SEQUENCE [LARGE SCALE GENOMIC DNA]</scope>
    <source>
        <strain evidence="3">Tai18E2 / Tucson 14021-0261.01</strain>
    </source>
</reference>
<dbReference type="OMA" id="KVSNCYQ"/>
<keyword evidence="3" id="KW-1185">Reference proteome</keyword>
<dbReference type="AlphaFoldDB" id="B4PEW4"/>
<dbReference type="GO" id="GO:0006310">
    <property type="term" value="P:DNA recombination"/>
    <property type="evidence" value="ECO:0007669"/>
    <property type="project" value="InterPro"/>
</dbReference>
<dbReference type="PANTHER" id="PTHR28559">
    <property type="entry name" value="DNA REPAIR PROTEIN XRCC4"/>
    <property type="match status" value="1"/>
</dbReference>
<dbReference type="Gene3D" id="1.20.5.370">
    <property type="match status" value="1"/>
</dbReference>
<dbReference type="PhylomeDB" id="B4PEW4"/>
<evidence type="ECO:0000313" key="2">
    <source>
        <dbReference type="EMBL" id="EDW93019.1"/>
    </source>
</evidence>
<dbReference type="HOGENOM" id="CLU_1176513_0_0_1"/>
<gene>
    <name evidence="2" type="primary">Dyak\GE21240</name>
    <name evidence="2" type="synonym">dyak_GLEANR_5016</name>
    <name evidence="2" type="synonym">GE21240</name>
    <name evidence="2" type="ORF">Dyak_GE21240</name>
</gene>
<sequence length="238" mass="27317">MSTFVVKLLQRCPLSHSQIDVKPFIYVRSKWMDDDVEFDFLSTSDNQNYRSCLKYDELRTGASELEQPYDAFFAECKMAVTTHMGLRGFDYEICLEDAEKPAFKVYKCEGYETLYLDVPLRKVSNCYQLLDAAIEAGQQKPQAAPATESDAQNTTSLAEYEKYVRDSKLKEEELLKKFLLLLNSKKAHIRELESQLEDRSRKGSSEKNNRRISSDEEDEVYGAATQAMNIDDGDDDSD</sequence>
<dbReference type="GO" id="GO:0003677">
    <property type="term" value="F:DNA binding"/>
    <property type="evidence" value="ECO:0007669"/>
    <property type="project" value="InterPro"/>
</dbReference>
<dbReference type="OrthoDB" id="8064436at2759"/>
<dbReference type="SUPFAM" id="SSF58022">
    <property type="entry name" value="XRCC4, C-terminal oligomerization domain"/>
    <property type="match status" value="1"/>
</dbReference>
<dbReference type="GO" id="GO:0032807">
    <property type="term" value="C:DNA ligase IV complex"/>
    <property type="evidence" value="ECO:0007669"/>
    <property type="project" value="TreeGrafter"/>
</dbReference>
<dbReference type="GO" id="GO:0010165">
    <property type="term" value="P:response to X-ray"/>
    <property type="evidence" value="ECO:0007669"/>
    <property type="project" value="TreeGrafter"/>
</dbReference>
<proteinExistence type="predicted"/>
<name>B4PEW4_DROYA</name>
<evidence type="ECO:0000256" key="1">
    <source>
        <dbReference type="SAM" id="MobiDB-lite"/>
    </source>
</evidence>
<dbReference type="InterPro" id="IPR010585">
    <property type="entry name" value="DNA_repair_prot_XRCC4"/>
</dbReference>
<evidence type="ECO:0000313" key="3">
    <source>
        <dbReference type="Proteomes" id="UP000002282"/>
    </source>
</evidence>
<dbReference type="eggNOG" id="ENOG502QWJA">
    <property type="taxonomic scope" value="Eukaryota"/>
</dbReference>
<dbReference type="KEGG" id="dya:Dyak_GE21240"/>